<comment type="caution">
    <text evidence="1">The sequence shown here is derived from an EMBL/GenBank/DDBJ whole genome shotgun (WGS) entry which is preliminary data.</text>
</comment>
<evidence type="ECO:0000313" key="1">
    <source>
        <dbReference type="EMBL" id="CAJ1372081.1"/>
    </source>
</evidence>
<dbReference type="Proteomes" id="UP001178507">
    <property type="component" value="Unassembled WGS sequence"/>
</dbReference>
<gene>
    <name evidence="1" type="ORF">EVOR1521_LOCUS2232</name>
</gene>
<dbReference type="AlphaFoldDB" id="A0AA36HNH2"/>
<keyword evidence="2" id="KW-1185">Reference proteome</keyword>
<sequence>MDSLPCFAFDFRARNEVYEVTAEQKYCPEGWAIRTPVECHAAAVSLSKGWLGTVYEEGQPYCRSFNGNVVFNGGGDAAPANFSSVCKAPEELSESSSTKVYELVGAGICRPGSCDSADGACRVGGYFKENLTLTECRSVCDADAGCVGYSHLPGARCEVHSTGPVPADWVPAAGPFSSIGDADGSSTAACYREAPVQVQRGWPGGGACFLQQPTRGNGNCGGPHRTWTLDQHGHHFEWAGENEALCLVRKVEHDFYCGTNTTWLFVPQTEAEVPSPRAVSEHITWLMMKEMLRAAELRPCSEPPFERFRWRPHSRGGRRRRDDRRLQSSTTNWVRDNLARRKILVAPYKGEVKQLLDMMVVEALLSGVEERSESPAIRRNLWHVEEHIGRFPGPAVPVPAGAWASGAELPGAHGGQHHVLGLCGGGAGLCAAAAGRGAAGVGLQLRRRTRQLPRRHECGLLHPGSCAVAAVHCASH</sequence>
<evidence type="ECO:0000313" key="2">
    <source>
        <dbReference type="Proteomes" id="UP001178507"/>
    </source>
</evidence>
<name>A0AA36HNH2_9DINO</name>
<organism evidence="1 2">
    <name type="scientific">Effrenium voratum</name>
    <dbReference type="NCBI Taxonomy" id="2562239"/>
    <lineage>
        <taxon>Eukaryota</taxon>
        <taxon>Sar</taxon>
        <taxon>Alveolata</taxon>
        <taxon>Dinophyceae</taxon>
        <taxon>Suessiales</taxon>
        <taxon>Symbiodiniaceae</taxon>
        <taxon>Effrenium</taxon>
    </lineage>
</organism>
<reference evidence="1" key="1">
    <citation type="submission" date="2023-08" db="EMBL/GenBank/DDBJ databases">
        <authorList>
            <person name="Chen Y."/>
            <person name="Shah S."/>
            <person name="Dougan E. K."/>
            <person name="Thang M."/>
            <person name="Chan C."/>
        </authorList>
    </citation>
    <scope>NUCLEOTIDE SEQUENCE</scope>
</reference>
<proteinExistence type="predicted"/>
<dbReference type="EMBL" id="CAUJNA010000113">
    <property type="protein sequence ID" value="CAJ1372081.1"/>
    <property type="molecule type" value="Genomic_DNA"/>
</dbReference>
<protein>
    <submittedName>
        <fullName evidence="1">Uncharacterized protein</fullName>
    </submittedName>
</protein>
<accession>A0AA36HNH2</accession>